<name>A0A931CBM0_9ACTN</name>
<dbReference type="EMBL" id="JADQTO010000010">
    <property type="protein sequence ID" value="MBG0564143.1"/>
    <property type="molecule type" value="Genomic_DNA"/>
</dbReference>
<evidence type="ECO:0000313" key="2">
    <source>
        <dbReference type="Proteomes" id="UP000598146"/>
    </source>
</evidence>
<reference evidence="1" key="1">
    <citation type="submission" date="2020-11" db="EMBL/GenBank/DDBJ databases">
        <title>Isolation and identification of active actinomycetes.</title>
        <authorList>
            <person name="Sun X."/>
        </authorList>
    </citation>
    <scope>NUCLEOTIDE SEQUENCE</scope>
    <source>
        <strain evidence="1">NEAU-A11</strain>
    </source>
</reference>
<protein>
    <submittedName>
        <fullName evidence="1">CU044_5270 family protein</fullName>
    </submittedName>
</protein>
<dbReference type="AlphaFoldDB" id="A0A931CBM0"/>
<proteinExistence type="predicted"/>
<dbReference type="Proteomes" id="UP000598146">
    <property type="component" value="Unassembled WGS sequence"/>
</dbReference>
<dbReference type="InterPro" id="IPR047789">
    <property type="entry name" value="CU044_5270-like"/>
</dbReference>
<dbReference type="RefSeq" id="WP_196415929.1">
    <property type="nucleotide sequence ID" value="NZ_JADQTO010000010.1"/>
</dbReference>
<organism evidence="1 2">
    <name type="scientific">Actinoplanes aureus</name>
    <dbReference type="NCBI Taxonomy" id="2792083"/>
    <lineage>
        <taxon>Bacteria</taxon>
        <taxon>Bacillati</taxon>
        <taxon>Actinomycetota</taxon>
        <taxon>Actinomycetes</taxon>
        <taxon>Micromonosporales</taxon>
        <taxon>Micromonosporaceae</taxon>
        <taxon>Actinoplanes</taxon>
    </lineage>
</organism>
<sequence>MNEIDVLKDVFGPDEVPSAAAHDRARAALLDRISGPGPARRRPRWAVRITAVVATAAAAAVGVVVLENVGPAEVPQPGASRPGTSRPVVAALPFAKPAKAAELLENAAWAAANKPWTPPRDDQFMYVETISTRNQRKILDAAPNGPLVPGKTETVRVENWMRVDGDVMADRDNGGRTEVTKRTAQMSWFTIPYADLAALTTPDKVDRWIAAPKTVGADPDALLMQYVLPPDVEAAIFRWLARQPGVRVDLGSVNLDGRPAIALTWTVEGYLKKDLLFDPKTYALIGDRLVAVKNHVSKGDDGTSRTRAGDVFRLVVRNRAGIVDKPGDTP</sequence>
<keyword evidence="2" id="KW-1185">Reference proteome</keyword>
<evidence type="ECO:0000313" key="1">
    <source>
        <dbReference type="EMBL" id="MBG0564143.1"/>
    </source>
</evidence>
<comment type="caution">
    <text evidence="1">The sequence shown here is derived from an EMBL/GenBank/DDBJ whole genome shotgun (WGS) entry which is preliminary data.</text>
</comment>
<dbReference type="NCBIfam" id="NF038083">
    <property type="entry name" value="CU044_5270_fam"/>
    <property type="match status" value="1"/>
</dbReference>
<accession>A0A931CBM0</accession>
<gene>
    <name evidence="1" type="ORF">I4J89_22110</name>
</gene>